<dbReference type="InterPro" id="IPR003811">
    <property type="entry name" value="G3P_acylTferase_PlsY"/>
</dbReference>
<accession>A0A0A5HVA9</accession>
<dbReference type="GO" id="GO:0005886">
    <property type="term" value="C:plasma membrane"/>
    <property type="evidence" value="ECO:0007669"/>
    <property type="project" value="UniProtKB-SubCell"/>
</dbReference>
<keyword evidence="12" id="KW-1185">Reference proteome</keyword>
<keyword evidence="7 10" id="KW-0472">Membrane</keyword>
<keyword evidence="2 10" id="KW-0444">Lipid biosynthesis</keyword>
<feature type="transmembrane region" description="Helical" evidence="10">
    <location>
        <begin position="6"/>
        <end position="27"/>
    </location>
</feature>
<dbReference type="SMART" id="SM01207">
    <property type="entry name" value="G3P_acyltransf"/>
    <property type="match status" value="1"/>
</dbReference>
<keyword evidence="4 10" id="KW-0812">Transmembrane</keyword>
<comment type="subunit">
    <text evidence="10">Probably interacts with PlsX.</text>
</comment>
<proteinExistence type="inferred from homology"/>
<keyword evidence="3 10" id="KW-0808">Transferase</keyword>
<keyword evidence="11" id="KW-0012">Acyltransferase</keyword>
<dbReference type="NCBIfam" id="TIGR00023">
    <property type="entry name" value="glycerol-3-phosphate 1-O-acyltransferase PlsY"/>
    <property type="match status" value="1"/>
</dbReference>
<keyword evidence="1 10" id="KW-1003">Cell membrane</keyword>
<evidence type="ECO:0000256" key="9">
    <source>
        <dbReference type="ARBA" id="ARBA00023264"/>
    </source>
</evidence>
<evidence type="ECO:0000256" key="4">
    <source>
        <dbReference type="ARBA" id="ARBA00022692"/>
    </source>
</evidence>
<dbReference type="PANTHER" id="PTHR30309:SF0">
    <property type="entry name" value="GLYCEROL-3-PHOSPHATE ACYLTRANSFERASE-RELATED"/>
    <property type="match status" value="1"/>
</dbReference>
<feature type="transmembrane region" description="Helical" evidence="10">
    <location>
        <begin position="78"/>
        <end position="99"/>
    </location>
</feature>
<gene>
    <name evidence="10" type="primary">plsY</name>
    <name evidence="11" type="ORF">N784_14975</name>
</gene>
<keyword evidence="5 10" id="KW-1133">Transmembrane helix</keyword>
<evidence type="ECO:0000256" key="8">
    <source>
        <dbReference type="ARBA" id="ARBA00023209"/>
    </source>
</evidence>
<feature type="transmembrane region" description="Helical" evidence="10">
    <location>
        <begin position="145"/>
        <end position="173"/>
    </location>
</feature>
<evidence type="ECO:0000313" key="11">
    <source>
        <dbReference type="EMBL" id="KGX87547.1"/>
    </source>
</evidence>
<keyword evidence="8 10" id="KW-0594">Phospholipid biosynthesis</keyword>
<reference evidence="11 12" key="1">
    <citation type="submission" date="2013-08" db="EMBL/GenBank/DDBJ databases">
        <authorList>
            <person name="Huang J."/>
            <person name="Wang G."/>
        </authorList>
    </citation>
    <scope>NUCLEOTIDE SEQUENCE [LARGE SCALE GENOMIC DNA]</scope>
    <source>
        <strain evidence="11 12">JSM 072002</strain>
    </source>
</reference>
<evidence type="ECO:0000256" key="10">
    <source>
        <dbReference type="HAMAP-Rule" id="MF_01043"/>
    </source>
</evidence>
<comment type="caution">
    <text evidence="11">The sequence shown here is derived from an EMBL/GenBank/DDBJ whole genome shotgun (WGS) entry which is preliminary data.</text>
</comment>
<sequence>MDYIIYGLIAYIIGSIPFGLIVGKIGYQTDIREHGSGNLGGTNTFRVLGIKAGLIVTIADILKGTFATLIPFFMNSEVMLLIIGVFAVLGHTYPLFAKFKGGKAVATSSGVILAVQPILFLVMLTTFFIILYVSKYVSLSSMVTGIITVIVSIVLGNVGLIIVSTSLTAFVIYRHRANIKRILNKTEPKIKWM</sequence>
<keyword evidence="6 10" id="KW-0443">Lipid metabolism</keyword>
<protein>
    <recommendedName>
        <fullName evidence="10">Glycerol-3-phosphate acyltransferase</fullName>
    </recommendedName>
    <alternativeName>
        <fullName evidence="10">Acyl-PO4 G3P acyltransferase</fullName>
    </alternativeName>
    <alternativeName>
        <fullName evidence="10">Acyl-phosphate--glycerol-3-phosphate acyltransferase</fullName>
    </alternativeName>
    <alternativeName>
        <fullName evidence="10">G3P acyltransferase</fullName>
        <shortName evidence="10">GPAT</shortName>
        <ecNumber evidence="10">2.3.1.275</ecNumber>
    </alternativeName>
    <alternativeName>
        <fullName evidence="10">Lysophosphatidic acid synthase</fullName>
        <shortName evidence="10">LPA synthase</shortName>
    </alternativeName>
</protein>
<dbReference type="eggNOG" id="COG0344">
    <property type="taxonomic scope" value="Bacteria"/>
</dbReference>
<evidence type="ECO:0000256" key="1">
    <source>
        <dbReference type="ARBA" id="ARBA00022475"/>
    </source>
</evidence>
<comment type="subcellular location">
    <subcellularLocation>
        <location evidence="10">Cell membrane</location>
        <topology evidence="10">Multi-pass membrane protein</topology>
    </subcellularLocation>
</comment>
<dbReference type="Pfam" id="PF02660">
    <property type="entry name" value="G3P_acyltransf"/>
    <property type="match status" value="1"/>
</dbReference>
<feature type="transmembrane region" description="Helical" evidence="10">
    <location>
        <begin position="111"/>
        <end position="133"/>
    </location>
</feature>
<name>A0A0A5HVA9_9BACI</name>
<dbReference type="AlphaFoldDB" id="A0A0A5HVA9"/>
<dbReference type="UniPathway" id="UPA00085"/>
<feature type="transmembrane region" description="Helical" evidence="10">
    <location>
        <begin position="48"/>
        <end position="72"/>
    </location>
</feature>
<dbReference type="RefSeq" id="WP_036833316.1">
    <property type="nucleotide sequence ID" value="NZ_AVPG01000006.1"/>
</dbReference>
<dbReference type="OrthoDB" id="9777124at2"/>
<comment type="similarity">
    <text evidence="10">Belongs to the PlsY family.</text>
</comment>
<dbReference type="GO" id="GO:0043772">
    <property type="term" value="F:acyl-phosphate glycerol-3-phosphate acyltransferase activity"/>
    <property type="evidence" value="ECO:0007669"/>
    <property type="project" value="UniProtKB-UniRule"/>
</dbReference>
<organism evidence="11 12">
    <name type="scientific">Pontibacillus litoralis JSM 072002</name>
    <dbReference type="NCBI Taxonomy" id="1385512"/>
    <lineage>
        <taxon>Bacteria</taxon>
        <taxon>Bacillati</taxon>
        <taxon>Bacillota</taxon>
        <taxon>Bacilli</taxon>
        <taxon>Bacillales</taxon>
        <taxon>Bacillaceae</taxon>
        <taxon>Pontibacillus</taxon>
    </lineage>
</organism>
<evidence type="ECO:0000256" key="6">
    <source>
        <dbReference type="ARBA" id="ARBA00023098"/>
    </source>
</evidence>
<dbReference type="PANTHER" id="PTHR30309">
    <property type="entry name" value="INNER MEMBRANE PROTEIN YGIH"/>
    <property type="match status" value="1"/>
</dbReference>
<dbReference type="EC" id="2.3.1.275" evidence="10"/>
<evidence type="ECO:0000256" key="3">
    <source>
        <dbReference type="ARBA" id="ARBA00022679"/>
    </source>
</evidence>
<dbReference type="Proteomes" id="UP000030401">
    <property type="component" value="Unassembled WGS sequence"/>
</dbReference>
<evidence type="ECO:0000313" key="12">
    <source>
        <dbReference type="Proteomes" id="UP000030401"/>
    </source>
</evidence>
<dbReference type="STRING" id="1385512.N784_14975"/>
<comment type="function">
    <text evidence="10">Catalyzes the transfer of an acyl group from acyl-phosphate (acyl-PO(4)) to glycerol-3-phosphate (G3P) to form lysophosphatidic acid (LPA). This enzyme utilizes acyl-phosphate as fatty acyl donor, but not acyl-CoA or acyl-ACP.</text>
</comment>
<keyword evidence="9 10" id="KW-1208">Phospholipid metabolism</keyword>
<dbReference type="HAMAP" id="MF_01043">
    <property type="entry name" value="PlsY"/>
    <property type="match status" value="1"/>
</dbReference>
<dbReference type="EMBL" id="AVPG01000006">
    <property type="protein sequence ID" value="KGX87547.1"/>
    <property type="molecule type" value="Genomic_DNA"/>
</dbReference>
<evidence type="ECO:0000256" key="5">
    <source>
        <dbReference type="ARBA" id="ARBA00022989"/>
    </source>
</evidence>
<comment type="pathway">
    <text evidence="10">Lipid metabolism; phospholipid metabolism.</text>
</comment>
<evidence type="ECO:0000256" key="7">
    <source>
        <dbReference type="ARBA" id="ARBA00023136"/>
    </source>
</evidence>
<comment type="catalytic activity">
    <reaction evidence="10">
        <text>an acyl phosphate + sn-glycerol 3-phosphate = a 1-acyl-sn-glycero-3-phosphate + phosphate</text>
        <dbReference type="Rhea" id="RHEA:34075"/>
        <dbReference type="ChEBI" id="CHEBI:43474"/>
        <dbReference type="ChEBI" id="CHEBI:57597"/>
        <dbReference type="ChEBI" id="CHEBI:57970"/>
        <dbReference type="ChEBI" id="CHEBI:59918"/>
        <dbReference type="EC" id="2.3.1.275"/>
    </reaction>
</comment>
<dbReference type="GO" id="GO:0008654">
    <property type="term" value="P:phospholipid biosynthetic process"/>
    <property type="evidence" value="ECO:0007669"/>
    <property type="project" value="UniProtKB-UniRule"/>
</dbReference>
<evidence type="ECO:0000256" key="2">
    <source>
        <dbReference type="ARBA" id="ARBA00022516"/>
    </source>
</evidence>